<reference evidence="2 3" key="1">
    <citation type="submission" date="2016-11" db="EMBL/GenBank/DDBJ databases">
        <authorList>
            <person name="Jaros S."/>
            <person name="Januszkiewicz K."/>
            <person name="Wedrychowicz H."/>
        </authorList>
    </citation>
    <scope>NUCLEOTIDE SEQUENCE [LARGE SCALE GENOMIC DNA]</scope>
    <source>
        <strain evidence="2 3">DSM 46144</strain>
    </source>
</reference>
<dbReference type="InterPro" id="IPR058548">
    <property type="entry name" value="MlaB-like_STAS"/>
</dbReference>
<dbReference type="OrthoDB" id="4628340at2"/>
<name>A0A1M7H6R3_9ACTN</name>
<dbReference type="SUPFAM" id="SSF52091">
    <property type="entry name" value="SpoIIaa-like"/>
    <property type="match status" value="1"/>
</dbReference>
<dbReference type="Pfam" id="PF13466">
    <property type="entry name" value="STAS_2"/>
    <property type="match status" value="1"/>
</dbReference>
<proteinExistence type="predicted"/>
<evidence type="ECO:0000313" key="3">
    <source>
        <dbReference type="Proteomes" id="UP000184440"/>
    </source>
</evidence>
<gene>
    <name evidence="2" type="ORF">SAMN05443668_10184</name>
</gene>
<protein>
    <submittedName>
        <fullName evidence="2">Anti-anti-sigma factor</fullName>
    </submittedName>
</protein>
<evidence type="ECO:0000313" key="2">
    <source>
        <dbReference type="EMBL" id="SHM24053.1"/>
    </source>
</evidence>
<dbReference type="AlphaFoldDB" id="A0A1M7H6R3"/>
<feature type="domain" description="STAS" evidence="1">
    <location>
        <begin position="19"/>
        <end position="109"/>
    </location>
</feature>
<dbReference type="CDD" id="cd07043">
    <property type="entry name" value="STAS_anti-anti-sigma_factors"/>
    <property type="match status" value="1"/>
</dbReference>
<dbReference type="Proteomes" id="UP000184440">
    <property type="component" value="Unassembled WGS sequence"/>
</dbReference>
<dbReference type="Gene3D" id="3.30.750.24">
    <property type="entry name" value="STAS domain"/>
    <property type="match status" value="1"/>
</dbReference>
<keyword evidence="3" id="KW-1185">Reference proteome</keyword>
<dbReference type="InterPro" id="IPR002645">
    <property type="entry name" value="STAS_dom"/>
</dbReference>
<evidence type="ECO:0000259" key="1">
    <source>
        <dbReference type="PROSITE" id="PS50801"/>
    </source>
</evidence>
<dbReference type="STRING" id="134849.SAMN05443668_10184"/>
<sequence>MSTPLHIATGQSADGRWQLTATGEIDLSNAAMFRDQLAAAVHPGPRLIVDLTGVEYLDSAALAALFTHADRIEVLIAPLNEYLLTVCGLTQLTEVRVIPATPSAAEHSE</sequence>
<accession>A0A1M7H6R3</accession>
<organism evidence="2 3">
    <name type="scientific">Cryptosporangium aurantiacum</name>
    <dbReference type="NCBI Taxonomy" id="134849"/>
    <lineage>
        <taxon>Bacteria</taxon>
        <taxon>Bacillati</taxon>
        <taxon>Actinomycetota</taxon>
        <taxon>Actinomycetes</taxon>
        <taxon>Cryptosporangiales</taxon>
        <taxon>Cryptosporangiaceae</taxon>
        <taxon>Cryptosporangium</taxon>
    </lineage>
</organism>
<dbReference type="InterPro" id="IPR036513">
    <property type="entry name" value="STAS_dom_sf"/>
</dbReference>
<dbReference type="EMBL" id="FRCS01000001">
    <property type="protein sequence ID" value="SHM24053.1"/>
    <property type="molecule type" value="Genomic_DNA"/>
</dbReference>
<dbReference type="RefSeq" id="WP_073250207.1">
    <property type="nucleotide sequence ID" value="NZ_FRCS01000001.1"/>
</dbReference>
<dbReference type="PROSITE" id="PS50801">
    <property type="entry name" value="STAS"/>
    <property type="match status" value="1"/>
</dbReference>